<dbReference type="InterPro" id="IPR036047">
    <property type="entry name" value="F-box-like_dom_sf"/>
</dbReference>
<dbReference type="InterPro" id="IPR001810">
    <property type="entry name" value="F-box_dom"/>
</dbReference>
<dbReference type="OrthoDB" id="2687876at2759"/>
<dbReference type="PROSITE" id="PS50181">
    <property type="entry name" value="FBOX"/>
    <property type="match status" value="1"/>
</dbReference>
<feature type="domain" description="F-box" evidence="1">
    <location>
        <begin position="53"/>
        <end position="99"/>
    </location>
</feature>
<dbReference type="Pfam" id="PF00646">
    <property type="entry name" value="F-box"/>
    <property type="match status" value="1"/>
</dbReference>
<accession>A0A9W8WEH6</accession>
<reference evidence="2" key="1">
    <citation type="submission" date="2022-10" db="EMBL/GenBank/DDBJ databases">
        <title>Tapping the CABI collections for fungal endophytes: first genome assemblies for Collariella, Neodidymelliopsis, Ascochyta clinopodiicola, Didymella pomorum, Didymosphaeria variabile, Neocosmospora piperis and Neocucurbitaria cava.</title>
        <authorList>
            <person name="Hill R."/>
        </authorList>
    </citation>
    <scope>NUCLEOTIDE SEQUENCE</scope>
    <source>
        <strain evidence="2">IMI 366586</strain>
    </source>
</reference>
<dbReference type="EMBL" id="JAPEUR010000088">
    <property type="protein sequence ID" value="KAJ4321993.1"/>
    <property type="molecule type" value="Genomic_DNA"/>
</dbReference>
<keyword evidence="3" id="KW-1185">Reference proteome</keyword>
<dbReference type="Gene3D" id="1.20.1280.50">
    <property type="match status" value="1"/>
</dbReference>
<name>A0A9W8WEH6_9HYPO</name>
<dbReference type="SUPFAM" id="SSF81383">
    <property type="entry name" value="F-box domain"/>
    <property type="match status" value="1"/>
</dbReference>
<organism evidence="2 3">
    <name type="scientific">Fusarium piperis</name>
    <dbReference type="NCBI Taxonomy" id="1435070"/>
    <lineage>
        <taxon>Eukaryota</taxon>
        <taxon>Fungi</taxon>
        <taxon>Dikarya</taxon>
        <taxon>Ascomycota</taxon>
        <taxon>Pezizomycotina</taxon>
        <taxon>Sordariomycetes</taxon>
        <taxon>Hypocreomycetidae</taxon>
        <taxon>Hypocreales</taxon>
        <taxon>Nectriaceae</taxon>
        <taxon>Fusarium</taxon>
        <taxon>Fusarium solani species complex</taxon>
    </lineage>
</organism>
<dbReference type="Proteomes" id="UP001140502">
    <property type="component" value="Unassembled WGS sequence"/>
</dbReference>
<comment type="caution">
    <text evidence="2">The sequence shown here is derived from an EMBL/GenBank/DDBJ whole genome shotgun (WGS) entry which is preliminary data.</text>
</comment>
<gene>
    <name evidence="2" type="ORF">N0V84_005040</name>
</gene>
<evidence type="ECO:0000313" key="3">
    <source>
        <dbReference type="Proteomes" id="UP001140502"/>
    </source>
</evidence>
<proteinExistence type="predicted"/>
<evidence type="ECO:0000313" key="2">
    <source>
        <dbReference type="EMBL" id="KAJ4321993.1"/>
    </source>
</evidence>
<evidence type="ECO:0000259" key="1">
    <source>
        <dbReference type="PROSITE" id="PS50181"/>
    </source>
</evidence>
<dbReference type="AlphaFoldDB" id="A0A9W8WEH6"/>
<protein>
    <recommendedName>
        <fullName evidence="1">F-box domain-containing protein</fullName>
    </recommendedName>
</protein>
<sequence length="329" mass="37168">MPSSTTLPSKNASPAKLFRKFAWNPEPRLDYVIRDLPLPQTSPIRQMSASSSMGRIDILPPELLLMVLNLLDFQALSRLSRVSHRAKTTVEGLAAYRELFEHAPDVLVALGKTRLLRYHSAALLRQTLRESRCVSCFDFGAYLNLPTCERVCLECLRRNYASRVVPVNTARECFHLTNKHLKKIPILYSIPGEYGVQDGFQFRRRVLRMVSAKQAKQLAIEVHGSAENVANLLPTTQTQDMPFEKFNTFQWLRETPLEPPGYDLSRDAERFFDRDLNGGMASIRMPCLSGTIADRGWSFPMAFGAAPYIQSSAASEGAHFAKRRGNFVE</sequence>